<comment type="caution">
    <text evidence="7">The sequence shown here is derived from an EMBL/GenBank/DDBJ whole genome shotgun (WGS) entry which is preliminary data.</text>
</comment>
<keyword evidence="8" id="KW-1185">Reference proteome</keyword>
<accession>A0A2G2WQL1</accession>
<dbReference type="InterPro" id="IPR026992">
    <property type="entry name" value="DIOX_N"/>
</dbReference>
<evidence type="ECO:0000256" key="5">
    <source>
        <dbReference type="ARBA" id="ARBA00023004"/>
    </source>
</evidence>
<dbReference type="Proteomes" id="UP000224567">
    <property type="component" value="Unassembled WGS sequence"/>
</dbReference>
<dbReference type="GO" id="GO:0046872">
    <property type="term" value="F:metal ion binding"/>
    <property type="evidence" value="ECO:0007669"/>
    <property type="project" value="UniProtKB-KW"/>
</dbReference>
<reference evidence="7 8" key="1">
    <citation type="journal article" date="2017" name="Genome Biol.">
        <title>New reference genome sequences of hot pepper reveal the massive evolution of plant disease-resistance genes by retroduplication.</title>
        <authorList>
            <person name="Kim S."/>
            <person name="Park J."/>
            <person name="Yeom S.I."/>
            <person name="Kim Y.M."/>
            <person name="Seo E."/>
            <person name="Kim K.T."/>
            <person name="Kim M.S."/>
            <person name="Lee J.M."/>
            <person name="Cheong K."/>
            <person name="Shin H.S."/>
            <person name="Kim S.B."/>
            <person name="Han K."/>
            <person name="Lee J."/>
            <person name="Park M."/>
            <person name="Lee H.A."/>
            <person name="Lee H.Y."/>
            <person name="Lee Y."/>
            <person name="Oh S."/>
            <person name="Lee J.H."/>
            <person name="Choi E."/>
            <person name="Choi E."/>
            <person name="Lee S.E."/>
            <person name="Jeon J."/>
            <person name="Kim H."/>
            <person name="Choi G."/>
            <person name="Song H."/>
            <person name="Lee J."/>
            <person name="Lee S.C."/>
            <person name="Kwon J.K."/>
            <person name="Lee H.Y."/>
            <person name="Koo N."/>
            <person name="Hong Y."/>
            <person name="Kim R.W."/>
            <person name="Kang W.H."/>
            <person name="Huh J.H."/>
            <person name="Kang B.C."/>
            <person name="Yang T.J."/>
            <person name="Lee Y.H."/>
            <person name="Bennetzen J.L."/>
            <person name="Choi D."/>
        </authorList>
    </citation>
    <scope>NUCLEOTIDE SEQUENCE [LARGE SCALE GENOMIC DNA]</scope>
    <source>
        <strain evidence="8">cv. PBC81</strain>
    </source>
</reference>
<dbReference type="EMBL" id="MLFT02000005">
    <property type="protein sequence ID" value="PHT47526.1"/>
    <property type="molecule type" value="Genomic_DNA"/>
</dbReference>
<keyword evidence="2" id="KW-0479">Metal-binding</keyword>
<dbReference type="OrthoDB" id="1182225at2759"/>
<feature type="domain" description="Fe2OG dioxygenase" evidence="6">
    <location>
        <begin position="24"/>
        <end position="169"/>
    </location>
</feature>
<name>A0A2G2WQL1_CAPBA</name>
<comment type="similarity">
    <text evidence="1">Belongs to the iron/ascorbate-dependent oxidoreductase family.</text>
</comment>
<evidence type="ECO:0000259" key="6">
    <source>
        <dbReference type="PROSITE" id="PS51471"/>
    </source>
</evidence>
<dbReference type="GO" id="GO:0009805">
    <property type="term" value="P:coumarin biosynthetic process"/>
    <property type="evidence" value="ECO:0007669"/>
    <property type="project" value="UniProtKB-ARBA"/>
</dbReference>
<dbReference type="Pfam" id="PF14226">
    <property type="entry name" value="DIOX_N"/>
    <property type="match status" value="1"/>
</dbReference>
<dbReference type="GO" id="GO:0002238">
    <property type="term" value="P:response to molecule of fungal origin"/>
    <property type="evidence" value="ECO:0007669"/>
    <property type="project" value="UniProtKB-ARBA"/>
</dbReference>
<dbReference type="GO" id="GO:0016706">
    <property type="term" value="F:2-oxoglutarate-dependent dioxygenase activity"/>
    <property type="evidence" value="ECO:0007669"/>
    <property type="project" value="UniProtKB-ARBA"/>
</dbReference>
<gene>
    <name evidence="7" type="ORF">CQW23_11734</name>
</gene>
<organism evidence="7 8">
    <name type="scientific">Capsicum baccatum</name>
    <name type="common">Peruvian pepper</name>
    <dbReference type="NCBI Taxonomy" id="33114"/>
    <lineage>
        <taxon>Eukaryota</taxon>
        <taxon>Viridiplantae</taxon>
        <taxon>Streptophyta</taxon>
        <taxon>Embryophyta</taxon>
        <taxon>Tracheophyta</taxon>
        <taxon>Spermatophyta</taxon>
        <taxon>Magnoliopsida</taxon>
        <taxon>eudicotyledons</taxon>
        <taxon>Gunneridae</taxon>
        <taxon>Pentapetalae</taxon>
        <taxon>asterids</taxon>
        <taxon>lamiids</taxon>
        <taxon>Solanales</taxon>
        <taxon>Solanaceae</taxon>
        <taxon>Solanoideae</taxon>
        <taxon>Capsiceae</taxon>
        <taxon>Capsicum</taxon>
    </lineage>
</organism>
<dbReference type="PANTHER" id="PTHR10209:SF731">
    <property type="entry name" value="FE2OG DIOXYGENASE DOMAIN-CONTAINING PROTEIN"/>
    <property type="match status" value="1"/>
</dbReference>
<protein>
    <recommendedName>
        <fullName evidence="6">Fe2OG dioxygenase domain-containing protein</fullName>
    </recommendedName>
</protein>
<sequence length="169" mass="19133">MEGIISECLGLPPDFLPNYKNDQSRDVLLGLHYFPATEDENLGKPAHEDHGCFTIVYQDEVGGLQVHKDGQWIPIAPSKDTLVVNIGDVILIKTLRTSLRVKRIKENIMASFDIPTIDVSPFFRWNQGNEEGKKKGMEKMREACVDYGFFQIANHGIPLDLLAELWIHV</sequence>
<dbReference type="GO" id="GO:0031418">
    <property type="term" value="F:L-ascorbic acid binding"/>
    <property type="evidence" value="ECO:0007669"/>
    <property type="project" value="UniProtKB-KW"/>
</dbReference>
<evidence type="ECO:0000256" key="3">
    <source>
        <dbReference type="ARBA" id="ARBA00022896"/>
    </source>
</evidence>
<keyword evidence="5" id="KW-0408">Iron</keyword>
<reference evidence="8" key="2">
    <citation type="journal article" date="2017" name="J. Anim. Genet.">
        <title>Multiple reference genome sequences of hot pepper reveal the massive evolution of plant disease resistance genes by retroduplication.</title>
        <authorList>
            <person name="Kim S."/>
            <person name="Park J."/>
            <person name="Yeom S.-I."/>
            <person name="Kim Y.-M."/>
            <person name="Seo E."/>
            <person name="Kim K.-T."/>
            <person name="Kim M.-S."/>
            <person name="Lee J.M."/>
            <person name="Cheong K."/>
            <person name="Shin H.-S."/>
            <person name="Kim S.-B."/>
            <person name="Han K."/>
            <person name="Lee J."/>
            <person name="Park M."/>
            <person name="Lee H.-A."/>
            <person name="Lee H.-Y."/>
            <person name="Lee Y."/>
            <person name="Oh S."/>
            <person name="Lee J.H."/>
            <person name="Choi E."/>
            <person name="Choi E."/>
            <person name="Lee S.E."/>
            <person name="Jeon J."/>
            <person name="Kim H."/>
            <person name="Choi G."/>
            <person name="Song H."/>
            <person name="Lee J."/>
            <person name="Lee S.-C."/>
            <person name="Kwon J.-K."/>
            <person name="Lee H.-Y."/>
            <person name="Koo N."/>
            <person name="Hong Y."/>
            <person name="Kim R.W."/>
            <person name="Kang W.-H."/>
            <person name="Huh J.H."/>
            <person name="Kang B.-C."/>
            <person name="Yang T.-J."/>
            <person name="Lee Y.-H."/>
            <person name="Bennetzen J.L."/>
            <person name="Choi D."/>
        </authorList>
    </citation>
    <scope>NUCLEOTIDE SEQUENCE [LARGE SCALE GENOMIC DNA]</scope>
    <source>
        <strain evidence="8">cv. PBC81</strain>
    </source>
</reference>
<dbReference type="SUPFAM" id="SSF51197">
    <property type="entry name" value="Clavaminate synthase-like"/>
    <property type="match status" value="2"/>
</dbReference>
<proteinExistence type="inferred from homology"/>
<evidence type="ECO:0000256" key="2">
    <source>
        <dbReference type="ARBA" id="ARBA00022723"/>
    </source>
</evidence>
<dbReference type="InterPro" id="IPR044861">
    <property type="entry name" value="IPNS-like_FE2OG_OXY"/>
</dbReference>
<dbReference type="AlphaFoldDB" id="A0A2G2WQL1"/>
<dbReference type="Pfam" id="PF03171">
    <property type="entry name" value="2OG-FeII_Oxy"/>
    <property type="match status" value="1"/>
</dbReference>
<keyword evidence="4" id="KW-0560">Oxidoreductase</keyword>
<dbReference type="PANTHER" id="PTHR10209">
    <property type="entry name" value="OXIDOREDUCTASE, 2OG-FE II OXYGENASE FAMILY PROTEIN"/>
    <property type="match status" value="1"/>
</dbReference>
<evidence type="ECO:0000313" key="7">
    <source>
        <dbReference type="EMBL" id="PHT47526.1"/>
    </source>
</evidence>
<keyword evidence="3" id="KW-0847">Vitamin C</keyword>
<dbReference type="InterPro" id="IPR027443">
    <property type="entry name" value="IPNS-like_sf"/>
</dbReference>
<evidence type="ECO:0000313" key="8">
    <source>
        <dbReference type="Proteomes" id="UP000224567"/>
    </source>
</evidence>
<dbReference type="InterPro" id="IPR005123">
    <property type="entry name" value="Oxoglu/Fe-dep_dioxygenase_dom"/>
</dbReference>
<evidence type="ECO:0000256" key="1">
    <source>
        <dbReference type="ARBA" id="ARBA00008056"/>
    </source>
</evidence>
<dbReference type="PROSITE" id="PS51471">
    <property type="entry name" value="FE2OG_OXY"/>
    <property type="match status" value="1"/>
</dbReference>
<evidence type="ECO:0000256" key="4">
    <source>
        <dbReference type="ARBA" id="ARBA00023002"/>
    </source>
</evidence>
<dbReference type="Gene3D" id="2.60.120.330">
    <property type="entry name" value="B-lactam Antibiotic, Isopenicillin N Synthase, Chain"/>
    <property type="match status" value="2"/>
</dbReference>